<proteinExistence type="inferred from homology"/>
<sequence length="384" mass="43724">MPIGRVHSTGREVDLQSDRCRPLRMVIGSCVSLQGWSSQALRGQTMAVDYVTYQGIKFPPAYNSERSLCFAHKEFQVQDDDVFNVTYPKSGTVWMIEILSLIRSGGDPAWNRTVLNSTRVPWFTTRLGLESALSYPRPRLLTCHLPIHLFPTSFIGSRAKVVYTLRNPKDVLVSYFYFSKMCSSYEDPKSFEQFLGDFLSGDVPHGSWFDHVRGWMEMKGKENFFFITYEELQQDLRGSIQRLCQFLEQELDDGAINSVVENASFRAMKENKMCNSTLLPRDIMDQDKGTFLRKGICGDWKNHFTVAQSEAFDRIYQDRMAGLPEAFPWEAPRMPAMHPCHPSLSPLHSQLPQNTMEGQPQSSALPQGKQGSQLDRAPGHSPTQ</sequence>
<feature type="region of interest" description="Disordered" evidence="6">
    <location>
        <begin position="338"/>
        <end position="384"/>
    </location>
</feature>
<comment type="subcellular location">
    <subcellularLocation>
        <location evidence="1">Cytoplasm</location>
    </subcellularLocation>
</comment>
<feature type="domain" description="Sulfotransferase" evidence="7">
    <location>
        <begin position="79"/>
        <end position="323"/>
    </location>
</feature>
<reference evidence="8" key="1">
    <citation type="submission" date="2025-08" db="UniProtKB">
        <authorList>
            <consortium name="Ensembl"/>
        </authorList>
    </citation>
    <scope>IDENTIFICATION</scope>
</reference>
<evidence type="ECO:0000256" key="1">
    <source>
        <dbReference type="ARBA" id="ARBA00004496"/>
    </source>
</evidence>
<evidence type="ECO:0000313" key="9">
    <source>
        <dbReference type="Proteomes" id="UP000694404"/>
    </source>
</evidence>
<dbReference type="InterPro" id="IPR027417">
    <property type="entry name" value="P-loop_NTPase"/>
</dbReference>
<dbReference type="GO" id="GO:0008146">
    <property type="term" value="F:sulfotransferase activity"/>
    <property type="evidence" value="ECO:0007669"/>
    <property type="project" value="InterPro"/>
</dbReference>
<evidence type="ECO:0000256" key="6">
    <source>
        <dbReference type="SAM" id="MobiDB-lite"/>
    </source>
</evidence>
<comment type="similarity">
    <text evidence="2 5">Belongs to the sulfotransferase 1 family.</text>
</comment>
<protein>
    <recommendedName>
        <fullName evidence="5">Sulfotransferase</fullName>
        <ecNumber evidence="5">2.8.2.-</ecNumber>
    </recommendedName>
</protein>
<dbReference type="SUPFAM" id="SSF52540">
    <property type="entry name" value="P-loop containing nucleoside triphosphate hydrolases"/>
    <property type="match status" value="1"/>
</dbReference>
<organism evidence="8 9">
    <name type="scientific">Chelonoidis abingdonii</name>
    <name type="common">Abingdon island giant tortoise</name>
    <name type="synonym">Testudo abingdonii</name>
    <dbReference type="NCBI Taxonomy" id="106734"/>
    <lineage>
        <taxon>Eukaryota</taxon>
        <taxon>Metazoa</taxon>
        <taxon>Chordata</taxon>
        <taxon>Craniata</taxon>
        <taxon>Vertebrata</taxon>
        <taxon>Euteleostomi</taxon>
        <taxon>Archelosauria</taxon>
        <taxon>Testudinata</taxon>
        <taxon>Testudines</taxon>
        <taxon>Cryptodira</taxon>
        <taxon>Durocryptodira</taxon>
        <taxon>Testudinoidea</taxon>
        <taxon>Testudinidae</taxon>
        <taxon>Chelonoidis</taxon>
    </lineage>
</organism>
<keyword evidence="3" id="KW-0963">Cytoplasm</keyword>
<dbReference type="PANTHER" id="PTHR11783">
    <property type="entry name" value="SULFOTRANSFERASE SULT"/>
    <property type="match status" value="1"/>
</dbReference>
<evidence type="ECO:0000256" key="5">
    <source>
        <dbReference type="RuleBase" id="RU361155"/>
    </source>
</evidence>
<evidence type="ECO:0000313" key="8">
    <source>
        <dbReference type="Ensembl" id="ENSCABP00000004271.1"/>
    </source>
</evidence>
<dbReference type="Gene3D" id="3.40.50.300">
    <property type="entry name" value="P-loop containing nucleotide triphosphate hydrolases"/>
    <property type="match status" value="1"/>
</dbReference>
<dbReference type="Ensembl" id="ENSCABT00000004639.1">
    <property type="protein sequence ID" value="ENSCABP00000004271.1"/>
    <property type="gene ID" value="ENSCABG00000003219.1"/>
</dbReference>
<dbReference type="EC" id="2.8.2.-" evidence="5"/>
<evidence type="ECO:0000256" key="2">
    <source>
        <dbReference type="ARBA" id="ARBA00005771"/>
    </source>
</evidence>
<dbReference type="GeneTree" id="ENSGT00940000159269"/>
<evidence type="ECO:0000256" key="3">
    <source>
        <dbReference type="ARBA" id="ARBA00022490"/>
    </source>
</evidence>
<dbReference type="Pfam" id="PF00685">
    <property type="entry name" value="Sulfotransfer_1"/>
    <property type="match status" value="1"/>
</dbReference>
<dbReference type="InterPro" id="IPR000863">
    <property type="entry name" value="Sulfotransferase_dom"/>
</dbReference>
<dbReference type="Proteomes" id="UP000694404">
    <property type="component" value="Unplaced"/>
</dbReference>
<keyword evidence="4 5" id="KW-0808">Transferase</keyword>
<evidence type="ECO:0000259" key="7">
    <source>
        <dbReference type="Pfam" id="PF00685"/>
    </source>
</evidence>
<evidence type="ECO:0000256" key="4">
    <source>
        <dbReference type="ARBA" id="ARBA00022679"/>
    </source>
</evidence>
<dbReference type="GO" id="GO:0005737">
    <property type="term" value="C:cytoplasm"/>
    <property type="evidence" value="ECO:0007669"/>
    <property type="project" value="UniProtKB-SubCell"/>
</dbReference>
<dbReference type="FunFam" id="3.40.50.300:FF:000433">
    <property type="entry name" value="Estrogen sulfotransferase"/>
    <property type="match status" value="1"/>
</dbReference>
<reference evidence="8" key="2">
    <citation type="submission" date="2025-09" db="UniProtKB">
        <authorList>
            <consortium name="Ensembl"/>
        </authorList>
    </citation>
    <scope>IDENTIFICATION</scope>
</reference>
<feature type="compositionally biased region" description="Polar residues" evidence="6">
    <location>
        <begin position="346"/>
        <end position="373"/>
    </location>
</feature>
<dbReference type="OMA" id="ENPMCSS"/>
<name>A0A8C0G5U6_CHEAB</name>
<dbReference type="AlphaFoldDB" id="A0A8C0G5U6"/>
<keyword evidence="9" id="KW-1185">Reference proteome</keyword>
<accession>A0A8C0G5U6</accession>